<feature type="transmembrane region" description="Helical" evidence="2">
    <location>
        <begin position="21"/>
        <end position="46"/>
    </location>
</feature>
<gene>
    <name evidence="3" type="ORF">DICPUDRAFT_98036</name>
</gene>
<reference evidence="4" key="1">
    <citation type="journal article" date="2011" name="Genome Biol.">
        <title>Comparative genomics of the social amoebae Dictyostelium discoideum and Dictyostelium purpureum.</title>
        <authorList>
            <consortium name="US DOE Joint Genome Institute (JGI-PGF)"/>
            <person name="Sucgang R."/>
            <person name="Kuo A."/>
            <person name="Tian X."/>
            <person name="Salerno W."/>
            <person name="Parikh A."/>
            <person name="Feasley C.L."/>
            <person name="Dalin E."/>
            <person name="Tu H."/>
            <person name="Huang E."/>
            <person name="Barry K."/>
            <person name="Lindquist E."/>
            <person name="Shapiro H."/>
            <person name="Bruce D."/>
            <person name="Schmutz J."/>
            <person name="Salamov A."/>
            <person name="Fey P."/>
            <person name="Gaudet P."/>
            <person name="Anjard C."/>
            <person name="Babu M.M."/>
            <person name="Basu S."/>
            <person name="Bushmanova Y."/>
            <person name="van der Wel H."/>
            <person name="Katoh-Kurasawa M."/>
            <person name="Dinh C."/>
            <person name="Coutinho P.M."/>
            <person name="Saito T."/>
            <person name="Elias M."/>
            <person name="Schaap P."/>
            <person name="Kay R.R."/>
            <person name="Henrissat B."/>
            <person name="Eichinger L."/>
            <person name="Rivero F."/>
            <person name="Putnam N.H."/>
            <person name="West C.M."/>
            <person name="Loomis W.F."/>
            <person name="Chisholm R.L."/>
            <person name="Shaulsky G."/>
            <person name="Strassmann J.E."/>
            <person name="Queller D.C."/>
            <person name="Kuspa A."/>
            <person name="Grigoriev I.V."/>
        </authorList>
    </citation>
    <scope>NUCLEOTIDE SEQUENCE [LARGE SCALE GENOMIC DNA]</scope>
    <source>
        <strain evidence="4">QSDP1</strain>
    </source>
</reference>
<dbReference type="KEGG" id="dpp:DICPUDRAFT_98036"/>
<dbReference type="EMBL" id="GL871074">
    <property type="protein sequence ID" value="EGC35035.1"/>
    <property type="molecule type" value="Genomic_DNA"/>
</dbReference>
<protein>
    <recommendedName>
        <fullName evidence="5">MARVEL domain-containing protein</fullName>
    </recommendedName>
</protein>
<feature type="transmembrane region" description="Helical" evidence="2">
    <location>
        <begin position="89"/>
        <end position="113"/>
    </location>
</feature>
<dbReference type="InParanoid" id="F0ZM17"/>
<dbReference type="PANTHER" id="PTHR35202">
    <property type="entry name" value="TRANSMEMBRANE PROTEIN-RELATED"/>
    <property type="match status" value="1"/>
</dbReference>
<dbReference type="FunCoup" id="F0ZM17">
    <property type="interactions" value="2"/>
</dbReference>
<proteinExistence type="predicted"/>
<evidence type="ECO:0000313" key="4">
    <source>
        <dbReference type="Proteomes" id="UP000001064"/>
    </source>
</evidence>
<evidence type="ECO:0000313" key="3">
    <source>
        <dbReference type="EMBL" id="EGC35035.1"/>
    </source>
</evidence>
<dbReference type="Proteomes" id="UP000001064">
    <property type="component" value="Unassembled WGS sequence"/>
</dbReference>
<dbReference type="GeneID" id="10501881"/>
<dbReference type="VEuPathDB" id="AmoebaDB:DICPUDRAFT_98036"/>
<feature type="transmembrane region" description="Helical" evidence="2">
    <location>
        <begin position="125"/>
        <end position="150"/>
    </location>
</feature>
<feature type="transmembrane region" description="Helical" evidence="2">
    <location>
        <begin position="187"/>
        <end position="209"/>
    </location>
</feature>
<dbReference type="PANTHER" id="PTHR35202:SF5">
    <property type="entry name" value="TRANSMEMBRANE PROTEIN"/>
    <property type="match status" value="1"/>
</dbReference>
<dbReference type="RefSeq" id="XP_003288463.1">
    <property type="nucleotide sequence ID" value="XM_003288415.1"/>
</dbReference>
<feature type="region of interest" description="Disordered" evidence="1">
    <location>
        <begin position="230"/>
        <end position="261"/>
    </location>
</feature>
<accession>F0ZM17</accession>
<dbReference type="OMA" id="WGPGVGW"/>
<keyword evidence="2" id="KW-0812">Transmembrane</keyword>
<keyword evidence="2" id="KW-1133">Transmembrane helix</keyword>
<evidence type="ECO:0008006" key="5">
    <source>
        <dbReference type="Google" id="ProtNLM"/>
    </source>
</evidence>
<dbReference type="InterPro" id="IPR040291">
    <property type="entry name" value="DDB_G0287341-like"/>
</dbReference>
<dbReference type="AlphaFoldDB" id="F0ZM17"/>
<sequence length="261" mass="29787">MKEKEISEDEYKYINLYKIPHIIFFSLLVLSWILLIVTFSGTTYWYKYENSNTNTTVQWRFTEVKIENTTNKENYKAKYTKYGSNESSLFRACIAFTILSFIIVNLVLIGFLFQILQRYIYGKWLIVAMRFLPLIAFLFALLSILIALGFNKAYEKDCDKSSTCFTAIFKGNFKGSNNSGESWGPGVGWITSLIGTCFLFAAAGISIYINKDFIPKFRQYNNDLNEINNSSSSSTTTISANNNSSNNNNNNNNNSSIHVLP</sequence>
<evidence type="ECO:0000256" key="2">
    <source>
        <dbReference type="SAM" id="Phobius"/>
    </source>
</evidence>
<dbReference type="OrthoDB" id="10551637at2759"/>
<organism evidence="3 4">
    <name type="scientific">Dictyostelium purpureum</name>
    <name type="common">Slime mold</name>
    <dbReference type="NCBI Taxonomy" id="5786"/>
    <lineage>
        <taxon>Eukaryota</taxon>
        <taxon>Amoebozoa</taxon>
        <taxon>Evosea</taxon>
        <taxon>Eumycetozoa</taxon>
        <taxon>Dictyostelia</taxon>
        <taxon>Dictyosteliales</taxon>
        <taxon>Dictyosteliaceae</taxon>
        <taxon>Dictyostelium</taxon>
    </lineage>
</organism>
<dbReference type="eggNOG" id="ENOG502RHD5">
    <property type="taxonomic scope" value="Eukaryota"/>
</dbReference>
<name>F0ZM17_DICPU</name>
<evidence type="ECO:0000256" key="1">
    <source>
        <dbReference type="SAM" id="MobiDB-lite"/>
    </source>
</evidence>
<keyword evidence="4" id="KW-1185">Reference proteome</keyword>
<keyword evidence="2" id="KW-0472">Membrane</keyword>